<name>A0A836HDZ7_9TRYP</name>
<accession>A0A836HDZ7</accession>
<evidence type="ECO:0008006" key="3">
    <source>
        <dbReference type="Google" id="ProtNLM"/>
    </source>
</evidence>
<sequence length="269" mass="28493">MDAVESACFIDVGLFTMSIYVSSATDMQKWHIVVPLDAAVTLTTTELLLPGGRHSVALDDLLNAAVKAGRVATMTRVVVLARSWVHPLFYTYVLRWLRAAIPLSTSVSQLPRALFAAECAGVASALVVQCDGAVLFCTPLLDGVICTSLESVWGSVSDSTTVDASLMEDAFSEIGSHLIELVQRDDCDTHLSGNAGADDAGTPHPATLTGAEDLLVAMQKQIKMCQRHELHACLATVVLCGDAATLPAARQCIALLLSASLPDSVLTWV</sequence>
<dbReference type="GeneID" id="92360900"/>
<dbReference type="Proteomes" id="UP000674143">
    <property type="component" value="Unassembled WGS sequence"/>
</dbReference>
<reference evidence="2" key="1">
    <citation type="journal article" date="2021" name="Microbiol. Resour. Announc.">
        <title>LGAAP: Leishmaniinae Genome Assembly and Annotation Pipeline.</title>
        <authorList>
            <person name="Almutairi H."/>
            <person name="Urbaniak M.D."/>
            <person name="Bates M.D."/>
            <person name="Jariyapan N."/>
            <person name="Kwakye-Nuako G."/>
            <person name="Thomaz-Soccol V."/>
            <person name="Al-Salem W.S."/>
            <person name="Dillon R.J."/>
            <person name="Bates P.A."/>
            <person name="Gatherer D."/>
        </authorList>
    </citation>
    <scope>NUCLEOTIDE SEQUENCE [LARGE SCALE GENOMIC DNA]</scope>
</reference>
<dbReference type="KEGG" id="loi:92360900"/>
<keyword evidence="2" id="KW-1185">Reference proteome</keyword>
<dbReference type="RefSeq" id="XP_067062269.1">
    <property type="nucleotide sequence ID" value="XM_067206966.1"/>
</dbReference>
<dbReference type="AlphaFoldDB" id="A0A836HDZ7"/>
<evidence type="ECO:0000313" key="2">
    <source>
        <dbReference type="Proteomes" id="UP000674143"/>
    </source>
</evidence>
<proteinExistence type="predicted"/>
<comment type="caution">
    <text evidence="1">The sequence shown here is derived from an EMBL/GenBank/DDBJ whole genome shotgun (WGS) entry which is preliminary data.</text>
</comment>
<reference evidence="2" key="2">
    <citation type="journal article" date="2021" name="Sci. Data">
        <title>Chromosome-scale genome sequencing, assembly and annotation of six genomes from subfamily Leishmaniinae.</title>
        <authorList>
            <person name="Almutairi H."/>
            <person name="Urbaniak M.D."/>
            <person name="Bates M.D."/>
            <person name="Jariyapan N."/>
            <person name="Kwakye-Nuako G."/>
            <person name="Thomaz Soccol V."/>
            <person name="Al-Salem W.S."/>
            <person name="Dillon R.J."/>
            <person name="Bates P.A."/>
            <person name="Gatherer D."/>
        </authorList>
    </citation>
    <scope>NUCLEOTIDE SEQUENCE [LARGE SCALE GENOMIC DNA]</scope>
</reference>
<organism evidence="1 2">
    <name type="scientific">Leishmania orientalis</name>
    <dbReference type="NCBI Taxonomy" id="2249476"/>
    <lineage>
        <taxon>Eukaryota</taxon>
        <taxon>Discoba</taxon>
        <taxon>Euglenozoa</taxon>
        <taxon>Kinetoplastea</taxon>
        <taxon>Metakinetoplastina</taxon>
        <taxon>Trypanosomatida</taxon>
        <taxon>Trypanosomatidae</taxon>
        <taxon>Leishmaniinae</taxon>
        <taxon>Leishmania</taxon>
    </lineage>
</organism>
<evidence type="ECO:0000313" key="1">
    <source>
        <dbReference type="EMBL" id="KAG5476036.1"/>
    </source>
</evidence>
<dbReference type="EMBL" id="JAFHLR010000026">
    <property type="protein sequence ID" value="KAG5476036.1"/>
    <property type="molecule type" value="Genomic_DNA"/>
</dbReference>
<gene>
    <name evidence="1" type="ORF">LSCM4_04991</name>
</gene>
<protein>
    <recommendedName>
        <fullName evidence="3">Actin-like protein</fullName>
    </recommendedName>
</protein>